<dbReference type="CDD" id="cd19481">
    <property type="entry name" value="RecA-like_protease"/>
    <property type="match status" value="1"/>
</dbReference>
<comment type="similarity">
    <text evidence="1">Belongs to the AAA ATPase family.</text>
</comment>
<evidence type="ECO:0000256" key="2">
    <source>
        <dbReference type="ARBA" id="ARBA00022741"/>
    </source>
</evidence>
<keyword evidence="2" id="KW-0547">Nucleotide-binding</keyword>
<dbReference type="STRING" id="390241.SAMN04488023_11399"/>
<accession>A0A1H9R2N4</accession>
<dbReference type="PANTHER" id="PTHR23073">
    <property type="entry name" value="26S PROTEASOME REGULATORY SUBUNIT"/>
    <property type="match status" value="1"/>
</dbReference>
<keyword evidence="3" id="KW-0067">ATP-binding</keyword>
<protein>
    <submittedName>
        <fullName evidence="5">ATPase family associated with various cellular activities (AAA)</fullName>
    </submittedName>
</protein>
<dbReference type="Pfam" id="PF00004">
    <property type="entry name" value="AAA"/>
    <property type="match status" value="1"/>
</dbReference>
<dbReference type="GO" id="GO:0016887">
    <property type="term" value="F:ATP hydrolysis activity"/>
    <property type="evidence" value="ECO:0007669"/>
    <property type="project" value="InterPro"/>
</dbReference>
<keyword evidence="6" id="KW-1185">Reference proteome</keyword>
<organism evidence="5 6">
    <name type="scientific">Pedobacter rhizosphaerae</name>
    <dbReference type="NCBI Taxonomy" id="390241"/>
    <lineage>
        <taxon>Bacteria</taxon>
        <taxon>Pseudomonadati</taxon>
        <taxon>Bacteroidota</taxon>
        <taxon>Sphingobacteriia</taxon>
        <taxon>Sphingobacteriales</taxon>
        <taxon>Sphingobacteriaceae</taxon>
        <taxon>Pedobacter</taxon>
    </lineage>
</organism>
<sequence length="463" mass="52495">MQDQIAYPPHSIKANARAINAEMDWLSRLIDQRMKDHFAQAEFPVTPDEIPVPNQSDYPSDLHDFLIAKKLNTAERVILALTIAPEVKPQILDMFFTRNSNLDRGFSEFGGSKTSQHSGFIPTAETAAFLLGTDLEHRFELYHIFDTEHFLFSQQILLLAELPQGEPLWSAKLSIHSDYLKLLTTGKRPKPLYSVSLPAKQLITQLNQQDLIVGKKVREQIREIHNWLLHQQTIMQDWGMSRLLKPGYCSLFYGPPGTGKTLAAMLIAKSVQQDIYRVDLTLLASKYIGETEKNINKLFEKAKAQNWILYFQETEALFGKRTAGSNSSGQYPQLHTAFLRQCIEDYPGLIIISADLKANVDEAFLRISQSIIHFPLPNPAQRLQLWQQALPGQLHLCEDIDLSDIAQEFELSGADIINIIRSIALKSMGNKDSSITKNDLIETIRWTLLMQHNQTGQSPMSIS</sequence>
<dbReference type="InterPro" id="IPR050221">
    <property type="entry name" value="26S_Proteasome_ATPase"/>
</dbReference>
<dbReference type="InterPro" id="IPR003593">
    <property type="entry name" value="AAA+_ATPase"/>
</dbReference>
<dbReference type="RefSeq" id="WP_090884719.1">
    <property type="nucleotide sequence ID" value="NZ_FOGG01000013.1"/>
</dbReference>
<dbReference type="SUPFAM" id="SSF52540">
    <property type="entry name" value="P-loop containing nucleoside triphosphate hydrolases"/>
    <property type="match status" value="1"/>
</dbReference>
<dbReference type="AlphaFoldDB" id="A0A1H9R2N4"/>
<dbReference type="Gene3D" id="1.10.8.60">
    <property type="match status" value="1"/>
</dbReference>
<dbReference type="SMART" id="SM00382">
    <property type="entry name" value="AAA"/>
    <property type="match status" value="1"/>
</dbReference>
<dbReference type="Proteomes" id="UP000199572">
    <property type="component" value="Unassembled WGS sequence"/>
</dbReference>
<reference evidence="5 6" key="1">
    <citation type="submission" date="2016-10" db="EMBL/GenBank/DDBJ databases">
        <authorList>
            <person name="de Groot N.N."/>
        </authorList>
    </citation>
    <scope>NUCLEOTIDE SEQUENCE [LARGE SCALE GENOMIC DNA]</scope>
    <source>
        <strain evidence="5 6">DSM 18610</strain>
    </source>
</reference>
<gene>
    <name evidence="5" type="ORF">SAMN04488023_11399</name>
</gene>
<dbReference type="GO" id="GO:0005524">
    <property type="term" value="F:ATP binding"/>
    <property type="evidence" value="ECO:0007669"/>
    <property type="project" value="UniProtKB-KW"/>
</dbReference>
<name>A0A1H9R2N4_9SPHI</name>
<dbReference type="InterPro" id="IPR027417">
    <property type="entry name" value="P-loop_NTPase"/>
</dbReference>
<dbReference type="InterPro" id="IPR003959">
    <property type="entry name" value="ATPase_AAA_core"/>
</dbReference>
<dbReference type="EMBL" id="FOGG01000013">
    <property type="protein sequence ID" value="SER66877.1"/>
    <property type="molecule type" value="Genomic_DNA"/>
</dbReference>
<dbReference type="Gene3D" id="3.40.50.300">
    <property type="entry name" value="P-loop containing nucleotide triphosphate hydrolases"/>
    <property type="match status" value="1"/>
</dbReference>
<proteinExistence type="inferred from homology"/>
<evidence type="ECO:0000256" key="1">
    <source>
        <dbReference type="ARBA" id="ARBA00006914"/>
    </source>
</evidence>
<dbReference type="OrthoDB" id="7438987at2"/>
<evidence type="ECO:0000259" key="4">
    <source>
        <dbReference type="SMART" id="SM00382"/>
    </source>
</evidence>
<evidence type="ECO:0000256" key="3">
    <source>
        <dbReference type="ARBA" id="ARBA00022840"/>
    </source>
</evidence>
<feature type="domain" description="AAA+ ATPase" evidence="4">
    <location>
        <begin position="246"/>
        <end position="378"/>
    </location>
</feature>
<evidence type="ECO:0000313" key="6">
    <source>
        <dbReference type="Proteomes" id="UP000199572"/>
    </source>
</evidence>
<evidence type="ECO:0000313" key="5">
    <source>
        <dbReference type="EMBL" id="SER66877.1"/>
    </source>
</evidence>